<comment type="function">
    <text evidence="8">Nonessential protein required for the fusion of transport vesicles derived from the endocytic pathway with the Golgi complex.</text>
</comment>
<dbReference type="AlphaFoldDB" id="V5ERT6"/>
<feature type="transmembrane region" description="Helical" evidence="8">
    <location>
        <begin position="64"/>
        <end position="86"/>
    </location>
</feature>
<evidence type="ECO:0000256" key="3">
    <source>
        <dbReference type="ARBA" id="ARBA00022692"/>
    </source>
</evidence>
<dbReference type="EMBL" id="KI545862">
    <property type="protein sequence ID" value="EST07870.1"/>
    <property type="molecule type" value="Genomic_DNA"/>
</dbReference>
<evidence type="ECO:0000256" key="8">
    <source>
        <dbReference type="RuleBase" id="RU363111"/>
    </source>
</evidence>
<dbReference type="OrthoDB" id="73614at2759"/>
<evidence type="ECO:0000256" key="4">
    <source>
        <dbReference type="ARBA" id="ARBA00022927"/>
    </source>
</evidence>
<dbReference type="GeneID" id="27420003"/>
<keyword evidence="11" id="KW-1185">Reference proteome</keyword>
<reference evidence="11" key="1">
    <citation type="journal article" date="2013" name="Genome Announc.">
        <title>Draft genome sequence of Pseudozyma brasiliensis sp. nov. strain GHG001, a high producer of endo-1,4-xylanase isolated from an insect pest of sugarcane.</title>
        <authorList>
            <person name="Oliveira J.V.D.C."/>
            <person name="dos Santos R.A.C."/>
            <person name="Borges T.A."/>
            <person name="Riano-Pachon D.M."/>
            <person name="Goldman G.H."/>
        </authorList>
    </citation>
    <scope>NUCLEOTIDE SEQUENCE [LARGE SCALE GENOMIC DNA]</scope>
    <source>
        <strain evidence="11">GHG001</strain>
    </source>
</reference>
<keyword evidence="2 8" id="KW-0813">Transport</keyword>
<evidence type="ECO:0000256" key="6">
    <source>
        <dbReference type="ARBA" id="ARBA00023136"/>
    </source>
</evidence>
<evidence type="ECO:0000256" key="7">
    <source>
        <dbReference type="ARBA" id="ARBA00025800"/>
    </source>
</evidence>
<dbReference type="Pfam" id="PF04178">
    <property type="entry name" value="Got1"/>
    <property type="match status" value="1"/>
</dbReference>
<evidence type="ECO:0000256" key="5">
    <source>
        <dbReference type="ARBA" id="ARBA00022989"/>
    </source>
</evidence>
<feature type="transmembrane region" description="Helical" evidence="8">
    <location>
        <begin position="92"/>
        <end position="115"/>
    </location>
</feature>
<keyword evidence="3 8" id="KW-0812">Transmembrane</keyword>
<dbReference type="GO" id="GO:0000139">
    <property type="term" value="C:Golgi membrane"/>
    <property type="evidence" value="ECO:0007669"/>
    <property type="project" value="UniProtKB-SubCell"/>
</dbReference>
<gene>
    <name evidence="10" type="ORF">PSEUBRA_SCAF2g02934</name>
</gene>
<dbReference type="eggNOG" id="KOG2887">
    <property type="taxonomic scope" value="Eukaryota"/>
</dbReference>
<evidence type="ECO:0000256" key="9">
    <source>
        <dbReference type="SAM" id="MobiDB-lite"/>
    </source>
</evidence>
<organism evidence="10 11">
    <name type="scientific">Kalmanozyma brasiliensis (strain GHG001)</name>
    <name type="common">Yeast</name>
    <name type="synonym">Pseudozyma brasiliensis</name>
    <dbReference type="NCBI Taxonomy" id="1365824"/>
    <lineage>
        <taxon>Eukaryota</taxon>
        <taxon>Fungi</taxon>
        <taxon>Dikarya</taxon>
        <taxon>Basidiomycota</taxon>
        <taxon>Ustilaginomycotina</taxon>
        <taxon>Ustilaginomycetes</taxon>
        <taxon>Ustilaginales</taxon>
        <taxon>Ustilaginaceae</taxon>
        <taxon>Kalmanozyma</taxon>
    </lineage>
</organism>
<comment type="similarity">
    <text evidence="7 8">Belongs to the SFT2 family.</text>
</comment>
<feature type="transmembrane region" description="Helical" evidence="8">
    <location>
        <begin position="127"/>
        <end position="147"/>
    </location>
</feature>
<feature type="region of interest" description="Disordered" evidence="9">
    <location>
        <begin position="1"/>
        <end position="26"/>
    </location>
</feature>
<keyword evidence="5 8" id="KW-1133">Transmembrane helix</keyword>
<dbReference type="RefSeq" id="XP_016292859.1">
    <property type="nucleotide sequence ID" value="XM_016437331.1"/>
</dbReference>
<feature type="transmembrane region" description="Helical" evidence="8">
    <location>
        <begin position="153"/>
        <end position="176"/>
    </location>
</feature>
<evidence type="ECO:0000313" key="11">
    <source>
        <dbReference type="Proteomes" id="UP000019377"/>
    </source>
</evidence>
<dbReference type="InterPro" id="IPR007305">
    <property type="entry name" value="Vesicle_transpt_Got1/SFT2"/>
</dbReference>
<keyword evidence="4 8" id="KW-0653">Protein transport</keyword>
<dbReference type="PANTHER" id="PTHR23137">
    <property type="entry name" value="VESICLE TRANSPORT PROTEIN-RELATED"/>
    <property type="match status" value="1"/>
</dbReference>
<evidence type="ECO:0000313" key="10">
    <source>
        <dbReference type="EMBL" id="EST07870.1"/>
    </source>
</evidence>
<evidence type="ECO:0000256" key="2">
    <source>
        <dbReference type="ARBA" id="ARBA00022448"/>
    </source>
</evidence>
<comment type="subcellular location">
    <subcellularLocation>
        <location evidence="8">Golgi apparatus membrane</location>
        <topology evidence="8">Multi-pass membrane protein</topology>
    </subcellularLocation>
    <subcellularLocation>
        <location evidence="1">Membrane</location>
        <topology evidence="1">Multi-pass membrane protein</topology>
    </subcellularLocation>
</comment>
<dbReference type="GO" id="GO:0016192">
    <property type="term" value="P:vesicle-mediated transport"/>
    <property type="evidence" value="ECO:0007669"/>
    <property type="project" value="InterPro"/>
</dbReference>
<dbReference type="GO" id="GO:0015031">
    <property type="term" value="P:protein transport"/>
    <property type="evidence" value="ECO:0007669"/>
    <property type="project" value="UniProtKB-KW"/>
</dbReference>
<dbReference type="Proteomes" id="UP000019377">
    <property type="component" value="Unassembled WGS sequence"/>
</dbReference>
<dbReference type="PANTHER" id="PTHR23137:SF6">
    <property type="entry name" value="VESICLE TRANSPORT PROTEIN"/>
    <property type="match status" value="1"/>
</dbReference>
<dbReference type="InterPro" id="IPR011691">
    <property type="entry name" value="Vesicle_transpt_SFT2"/>
</dbReference>
<dbReference type="STRING" id="1365824.V5ERT6"/>
<protein>
    <recommendedName>
        <fullName evidence="8">Protein transport protein SFT2</fullName>
    </recommendedName>
</protein>
<accession>V5ERT6</accession>
<dbReference type="HOGENOM" id="CLU_099529_2_0_1"/>
<evidence type="ECO:0000256" key="1">
    <source>
        <dbReference type="ARBA" id="ARBA00004141"/>
    </source>
</evidence>
<keyword evidence="6 8" id="KW-0472">Membrane</keyword>
<keyword evidence="8" id="KW-0333">Golgi apparatus</keyword>
<dbReference type="OMA" id="IAAIVWK"/>
<name>V5ERT6_KALBG</name>
<sequence length="187" mass="20499">MSWFGGGGSNANTTSTSNPFAGTGSSRWINMDTDRIKNFGGELTGESDAFSKTFGIELTRQQRMIGFAACMFGGFVISLLGTVLLVTGSLAVFVILYSVGVLVSLTGTGFLIGFMKQFKQMFKPVRIAFTLVMIVAFVMVWVSVFAIGSTVLAIIFVIVLYVAFLLYSLSYIPWCIDFIKRMFSKLF</sequence>
<proteinExistence type="inferred from homology"/>